<proteinExistence type="predicted"/>
<protein>
    <recommendedName>
        <fullName evidence="3">Glycolipid-binding domain-containing protein</fullName>
    </recommendedName>
</protein>
<dbReference type="Pfam" id="PF06475">
    <property type="entry name" value="Glycolipid_bind"/>
    <property type="match status" value="1"/>
</dbReference>
<evidence type="ECO:0008006" key="3">
    <source>
        <dbReference type="Google" id="ProtNLM"/>
    </source>
</evidence>
<organism evidence="1 2">
    <name type="scientific">Vreelandella nigrificans</name>
    <dbReference type="NCBI Taxonomy" id="2042704"/>
    <lineage>
        <taxon>Bacteria</taxon>
        <taxon>Pseudomonadati</taxon>
        <taxon>Pseudomonadota</taxon>
        <taxon>Gammaproteobacteria</taxon>
        <taxon>Oceanospirillales</taxon>
        <taxon>Halomonadaceae</taxon>
        <taxon>Vreelandella</taxon>
    </lineage>
</organism>
<sequence>MNKAITVLWRRLDVPGHDACRFAPSDNGWTLRGSAVFLEGGEVCQIRYEVLADPAFQTQKAAVAGWIGDTVVDVRVRATDNGVWIMNDAEQPQLAGCMDLDLGFTPATNFLPVRRLALRVGEEAQVSAAYLAFPELRFEILPQRYKRISDTEYEYQAPTADYSGILMFSAPGVIASYPGLFIEER</sequence>
<evidence type="ECO:0000313" key="1">
    <source>
        <dbReference type="EMBL" id="PCF94933.1"/>
    </source>
</evidence>
<dbReference type="AlphaFoldDB" id="A0A2A4HLG7"/>
<keyword evidence="2" id="KW-1185">Reference proteome</keyword>
<dbReference type="EMBL" id="NWUX01000014">
    <property type="protein sequence ID" value="PCF94933.1"/>
    <property type="molecule type" value="Genomic_DNA"/>
</dbReference>
<evidence type="ECO:0000313" key="2">
    <source>
        <dbReference type="Proteomes" id="UP000218677"/>
    </source>
</evidence>
<name>A0A2A4HLG7_9GAMM</name>
<reference evidence="2" key="1">
    <citation type="submission" date="2017-09" db="EMBL/GenBank/DDBJ databases">
        <authorList>
            <person name="Cho G.-S."/>
            <person name="Oguntoyinbo F.A."/>
            <person name="Cnockaert M."/>
            <person name="Kabisch J."/>
            <person name="Neve H."/>
            <person name="Bockelmann W."/>
            <person name="Wenning M."/>
            <person name="Franz C.M."/>
            <person name="Vandamme P."/>
        </authorList>
    </citation>
    <scope>NUCLEOTIDE SEQUENCE [LARGE SCALE GENOMIC DNA]</scope>
    <source>
        <strain evidence="2">MBT G8648</strain>
    </source>
</reference>
<accession>A0A2A4HLG7</accession>
<dbReference type="RefSeq" id="WP_096652845.1">
    <property type="nucleotide sequence ID" value="NZ_NWUX01000014.1"/>
</dbReference>
<dbReference type="InterPro" id="IPR009467">
    <property type="entry name" value="Glycolipid-bd_prot_put"/>
</dbReference>
<dbReference type="SUPFAM" id="SSF159275">
    <property type="entry name" value="PA1994-like"/>
    <property type="match status" value="1"/>
</dbReference>
<dbReference type="OrthoDB" id="9814791at2"/>
<dbReference type="Proteomes" id="UP000218677">
    <property type="component" value="Unassembled WGS sequence"/>
</dbReference>
<comment type="caution">
    <text evidence="1">The sequence shown here is derived from an EMBL/GenBank/DDBJ whole genome shotgun (WGS) entry which is preliminary data.</text>
</comment>
<gene>
    <name evidence="1" type="ORF">CPA45_15070</name>
</gene>